<dbReference type="InterPro" id="IPR045322">
    <property type="entry name" value="HECTD1/TRIP12-like"/>
</dbReference>
<dbReference type="Pfam" id="PF00632">
    <property type="entry name" value="HECT"/>
    <property type="match status" value="1"/>
</dbReference>
<dbReference type="VEuPathDB" id="ToxoDB:LOC34622843"/>
<keyword evidence="4" id="KW-0472">Membrane</keyword>
<keyword evidence="2 3" id="KW-0833">Ubl conjugation pathway</keyword>
<feature type="active site" description="Glycyl thioester intermediate" evidence="3">
    <location>
        <position position="144"/>
    </location>
</feature>
<keyword evidence="4" id="KW-0812">Transmembrane</keyword>
<evidence type="ECO:0000313" key="6">
    <source>
        <dbReference type="EMBL" id="OEH80435.1"/>
    </source>
</evidence>
<dbReference type="PANTHER" id="PTHR45670:SF1">
    <property type="entry name" value="E3 UBIQUITIN-PROTEIN LIGASE HECTD1"/>
    <property type="match status" value="1"/>
</dbReference>
<name>A0A1D3DAH3_9EIME</name>
<sequence length="177" mass="19344">MRATNLAYKAQISRDRQAETVTEAEKGKVCCIPTWPQLHVQKGIWAVLVLAALHGVVIRPVKLLYVICWIMVFTTSSVVYGHFLEVLVEFNSVQRAAFLKFVTGSTILPAGGFAGFRPLMKVVRKLPTSGSGGSDGLLPSVMTCSNYIKLPDYSSKQILKERLLLALAEGQGAFTLS</sequence>
<protein>
    <submittedName>
        <fullName evidence="6">Ubiquitin-transferase domain-containing protein</fullName>
    </submittedName>
</protein>
<dbReference type="AlphaFoldDB" id="A0A1D3DAH3"/>
<feature type="domain" description="HECT" evidence="5">
    <location>
        <begin position="73"/>
        <end position="177"/>
    </location>
</feature>
<proteinExistence type="predicted"/>
<feature type="transmembrane region" description="Helical" evidence="4">
    <location>
        <begin position="96"/>
        <end position="116"/>
    </location>
</feature>
<dbReference type="GO" id="GO:0000209">
    <property type="term" value="P:protein polyubiquitination"/>
    <property type="evidence" value="ECO:0007669"/>
    <property type="project" value="TreeGrafter"/>
</dbReference>
<accession>A0A1D3DAH3</accession>
<evidence type="ECO:0000256" key="2">
    <source>
        <dbReference type="ARBA" id="ARBA00022786"/>
    </source>
</evidence>
<comment type="caution">
    <text evidence="6">The sequence shown here is derived from an EMBL/GenBank/DDBJ whole genome shotgun (WGS) entry which is preliminary data.</text>
</comment>
<dbReference type="Gene3D" id="3.30.2410.10">
    <property type="entry name" value="Hect, E3 ligase catalytic domain"/>
    <property type="match status" value="1"/>
</dbReference>
<dbReference type="VEuPathDB" id="ToxoDB:cyc_08743"/>
<evidence type="ECO:0000313" key="7">
    <source>
        <dbReference type="Proteomes" id="UP000095192"/>
    </source>
</evidence>
<gene>
    <name evidence="6" type="ORF">cyc_08743</name>
</gene>
<dbReference type="GO" id="GO:0061630">
    <property type="term" value="F:ubiquitin protein ligase activity"/>
    <property type="evidence" value="ECO:0007669"/>
    <property type="project" value="InterPro"/>
</dbReference>
<dbReference type="GO" id="GO:0043161">
    <property type="term" value="P:proteasome-mediated ubiquitin-dependent protein catabolic process"/>
    <property type="evidence" value="ECO:0007669"/>
    <property type="project" value="TreeGrafter"/>
</dbReference>
<keyword evidence="4" id="KW-1133">Transmembrane helix</keyword>
<feature type="transmembrane region" description="Helical" evidence="4">
    <location>
        <begin position="63"/>
        <end position="84"/>
    </location>
</feature>
<evidence type="ECO:0000259" key="5">
    <source>
        <dbReference type="PROSITE" id="PS50237"/>
    </source>
</evidence>
<evidence type="ECO:0000256" key="1">
    <source>
        <dbReference type="ARBA" id="ARBA00022679"/>
    </source>
</evidence>
<keyword evidence="7" id="KW-1185">Reference proteome</keyword>
<dbReference type="PANTHER" id="PTHR45670">
    <property type="entry name" value="E3 UBIQUITIN-PROTEIN LIGASE TRIP12"/>
    <property type="match status" value="1"/>
</dbReference>
<dbReference type="InParanoid" id="A0A1D3DAH3"/>
<dbReference type="EMBL" id="JROU02000077">
    <property type="protein sequence ID" value="OEH80435.1"/>
    <property type="molecule type" value="Genomic_DNA"/>
</dbReference>
<dbReference type="Proteomes" id="UP000095192">
    <property type="component" value="Unassembled WGS sequence"/>
</dbReference>
<dbReference type="InterPro" id="IPR035983">
    <property type="entry name" value="Hect_E3_ubiquitin_ligase"/>
</dbReference>
<dbReference type="PROSITE" id="PS50237">
    <property type="entry name" value="HECT"/>
    <property type="match status" value="1"/>
</dbReference>
<organism evidence="6 7">
    <name type="scientific">Cyclospora cayetanensis</name>
    <dbReference type="NCBI Taxonomy" id="88456"/>
    <lineage>
        <taxon>Eukaryota</taxon>
        <taxon>Sar</taxon>
        <taxon>Alveolata</taxon>
        <taxon>Apicomplexa</taxon>
        <taxon>Conoidasida</taxon>
        <taxon>Coccidia</taxon>
        <taxon>Eucoccidiorida</taxon>
        <taxon>Eimeriorina</taxon>
        <taxon>Eimeriidae</taxon>
        <taxon>Cyclospora</taxon>
    </lineage>
</organism>
<reference evidence="6 7" key="1">
    <citation type="journal article" date="2016" name="BMC Genomics">
        <title>Comparative genomics reveals Cyclospora cayetanensis possesses coccidia-like metabolism and invasion components but unique surface antigens.</title>
        <authorList>
            <person name="Liu S."/>
            <person name="Wang L."/>
            <person name="Zheng H."/>
            <person name="Xu Z."/>
            <person name="Roellig D.M."/>
            <person name="Li N."/>
            <person name="Frace M.A."/>
            <person name="Tang K."/>
            <person name="Arrowood M.J."/>
            <person name="Moss D.M."/>
            <person name="Zhang L."/>
            <person name="Feng Y."/>
            <person name="Xiao L."/>
        </authorList>
    </citation>
    <scope>NUCLEOTIDE SEQUENCE [LARGE SCALE GENOMIC DNA]</scope>
    <source>
        <strain evidence="6 7">CHN_HEN01</strain>
    </source>
</reference>
<keyword evidence="1" id="KW-0808">Transferase</keyword>
<evidence type="ECO:0000256" key="4">
    <source>
        <dbReference type="SAM" id="Phobius"/>
    </source>
</evidence>
<dbReference type="SUPFAM" id="SSF56204">
    <property type="entry name" value="Hect, E3 ligase catalytic domain"/>
    <property type="match status" value="1"/>
</dbReference>
<dbReference type="InterPro" id="IPR000569">
    <property type="entry name" value="HECT_dom"/>
</dbReference>
<evidence type="ECO:0000256" key="3">
    <source>
        <dbReference type="PROSITE-ProRule" id="PRU00104"/>
    </source>
</evidence>